<dbReference type="InterPro" id="IPR016036">
    <property type="entry name" value="Malonyl_transacylase_ACP-bd"/>
</dbReference>
<comment type="caution">
    <text evidence="13">The sequence shown here is derived from an EMBL/GenBank/DDBJ whole genome shotgun (WGS) entry which is preliminary data.</text>
</comment>
<comment type="pathway">
    <text evidence="1">Antibiotic biosynthesis.</text>
</comment>
<evidence type="ECO:0000256" key="1">
    <source>
        <dbReference type="ARBA" id="ARBA00004792"/>
    </source>
</evidence>
<dbReference type="Gene3D" id="3.40.47.10">
    <property type="match status" value="3"/>
</dbReference>
<dbReference type="CDD" id="cd08956">
    <property type="entry name" value="KR_3_FAS_SDR_x"/>
    <property type="match status" value="2"/>
</dbReference>
<dbReference type="NCBIfam" id="NF045894">
    <property type="entry name" value="PKS_plus_SDR"/>
    <property type="match status" value="1"/>
</dbReference>
<dbReference type="SMART" id="SM00822">
    <property type="entry name" value="PKS_KR"/>
    <property type="match status" value="3"/>
</dbReference>
<keyword evidence="7" id="KW-0012">Acyltransferase</keyword>
<dbReference type="EMBL" id="JAVREM010000009">
    <property type="protein sequence ID" value="MDT0318910.1"/>
    <property type="molecule type" value="Genomic_DNA"/>
</dbReference>
<dbReference type="CDD" id="cd08952">
    <property type="entry name" value="KR_1_SDR_x"/>
    <property type="match status" value="1"/>
</dbReference>
<dbReference type="SUPFAM" id="SSF50129">
    <property type="entry name" value="GroES-like"/>
    <property type="match status" value="1"/>
</dbReference>
<dbReference type="Gene3D" id="3.30.70.3290">
    <property type="match status" value="3"/>
</dbReference>
<evidence type="ECO:0000256" key="8">
    <source>
        <dbReference type="PROSITE-ProRule" id="PRU01363"/>
    </source>
</evidence>
<dbReference type="SMART" id="SM00826">
    <property type="entry name" value="PKS_DH"/>
    <property type="match status" value="2"/>
</dbReference>
<evidence type="ECO:0000313" key="13">
    <source>
        <dbReference type="EMBL" id="MDT0318910.1"/>
    </source>
</evidence>
<dbReference type="InterPro" id="IPR009081">
    <property type="entry name" value="PP-bd_ACP"/>
</dbReference>
<dbReference type="InterPro" id="IPR018201">
    <property type="entry name" value="Ketoacyl_synth_AS"/>
</dbReference>
<evidence type="ECO:0000256" key="6">
    <source>
        <dbReference type="ARBA" id="ARBA00023268"/>
    </source>
</evidence>
<dbReference type="SUPFAM" id="SSF47336">
    <property type="entry name" value="ACP-like"/>
    <property type="match status" value="3"/>
</dbReference>
<dbReference type="Pfam" id="PF08659">
    <property type="entry name" value="KR"/>
    <property type="match status" value="3"/>
</dbReference>
<dbReference type="PROSITE" id="PS00012">
    <property type="entry name" value="PHOSPHOPANTETHEINE"/>
    <property type="match status" value="2"/>
</dbReference>
<feature type="active site" description="Proton donor; for dehydratase activity" evidence="8">
    <location>
        <position position="1101"/>
    </location>
</feature>
<dbReference type="InterPro" id="IPR041618">
    <property type="entry name" value="PKS_DE"/>
</dbReference>
<dbReference type="InterPro" id="IPR016035">
    <property type="entry name" value="Acyl_Trfase/lysoPLipase"/>
</dbReference>
<dbReference type="InterPro" id="IPR020843">
    <property type="entry name" value="ER"/>
</dbReference>
<keyword evidence="3" id="KW-0597">Phosphoprotein</keyword>
<keyword evidence="5" id="KW-0045">Antibiotic biosynthesis</keyword>
<feature type="region of interest" description="C-terminal hotdog fold" evidence="8">
    <location>
        <begin position="1041"/>
        <end position="1176"/>
    </location>
</feature>
<feature type="region of interest" description="Disordered" evidence="9">
    <location>
        <begin position="5261"/>
        <end position="5280"/>
    </location>
</feature>
<dbReference type="SUPFAM" id="SSF51735">
    <property type="entry name" value="NAD(P)-binding Rossmann-fold domains"/>
    <property type="match status" value="7"/>
</dbReference>
<dbReference type="InterPro" id="IPR057326">
    <property type="entry name" value="KR_dom"/>
</dbReference>
<dbReference type="Pfam" id="PF02801">
    <property type="entry name" value="Ketoacyl-synt_C"/>
    <property type="match status" value="3"/>
</dbReference>
<name>A0ABU2LMT5_9ACTN</name>
<reference evidence="14" key="1">
    <citation type="submission" date="2023-07" db="EMBL/GenBank/DDBJ databases">
        <title>30 novel species of actinomycetes from the DSMZ collection.</title>
        <authorList>
            <person name="Nouioui I."/>
        </authorList>
    </citation>
    <scope>NUCLEOTIDE SEQUENCE [LARGE SCALE GENOMIC DNA]</scope>
    <source>
        <strain evidence="14">DSM 44918</strain>
    </source>
</reference>
<gene>
    <name evidence="13" type="ORF">RNC47_11235</name>
</gene>
<dbReference type="PANTHER" id="PTHR43775">
    <property type="entry name" value="FATTY ACID SYNTHASE"/>
    <property type="match status" value="1"/>
</dbReference>
<dbReference type="InterPro" id="IPR020806">
    <property type="entry name" value="PKS_PP-bd"/>
</dbReference>
<keyword evidence="4" id="KW-0808">Transferase</keyword>
<dbReference type="InterPro" id="IPR049552">
    <property type="entry name" value="PKS_DH_N"/>
</dbReference>
<feature type="active site" description="Proton acceptor; for dehydratase activity" evidence="8">
    <location>
        <position position="934"/>
    </location>
</feature>
<dbReference type="SUPFAM" id="SSF52151">
    <property type="entry name" value="FabD/lysophospholipase-like"/>
    <property type="match status" value="3"/>
</dbReference>
<feature type="region of interest" description="C-terminal hotdog fold" evidence="8">
    <location>
        <begin position="2762"/>
        <end position="2895"/>
    </location>
</feature>
<feature type="compositionally biased region" description="Low complexity" evidence="9">
    <location>
        <begin position="3797"/>
        <end position="3807"/>
    </location>
</feature>
<evidence type="ECO:0000259" key="10">
    <source>
        <dbReference type="PROSITE" id="PS50075"/>
    </source>
</evidence>
<dbReference type="SMART" id="SM00825">
    <property type="entry name" value="PKS_KS"/>
    <property type="match status" value="3"/>
</dbReference>
<evidence type="ECO:0000256" key="9">
    <source>
        <dbReference type="SAM" id="MobiDB-lite"/>
    </source>
</evidence>
<evidence type="ECO:0000256" key="2">
    <source>
        <dbReference type="ARBA" id="ARBA00022450"/>
    </source>
</evidence>
<dbReference type="Pfam" id="PF13602">
    <property type="entry name" value="ADH_zinc_N_2"/>
    <property type="match status" value="1"/>
</dbReference>
<sequence>MSGSHEPVAVVAMGCRLPGGVDGPDALWRLLADGRDAIGPFPEDRGWDVAGAAATDPNSPGHNYQHQAGFIHDANRFDAAFFGISPREALAMDPQQRILLETAWETLERAGIDPTSLRGSDTGVFVGAMAGDYGPRMDEGSPLEGHILTGTTGGAASGRVAYTLGLEGPALTVDTASSASLVALHLAVRSLRAGECGLALAGGVTVMSSLGLFIEYSRQRGLAPGGRARPFAAAAEGTVWGEGAGLLLLERLSDARRNGHRVLAVIRGSAVNQDGASDRFTAPSGPAQERLIRSALADAGLTTADVDVVEAHGTGTPLGDPIEAGALLATYGQDRERPLLLGSLKSNIGHAQAAAGVAGVIKMVLALRNGVVPATLHVDEPTPHVDWSSGAVELVTAATDWPETRRPRRAGVSSFGISGTNAHVILEQAPEEETPAAVPVATDGTLPLVLSARTVEALREQAGRLAEHPLAEPAAVARALAAGRAALDHRAVVLGRDGGELRDGLSALAAGEESARLIVGRPAADPGGTVFVFPGQGSQWRAMGAELLASSPVFAQHLTACAEALAPFVDWDLFEVLTGTDGAPPLDRVDVVQPALFAVMVSLARLWESFGVRPDAVMGHSQGEIAAAHVAGKLSLSDAARVVALRSKALRSIAGRGGMVSLPLGAEAARELIAPWAGRISVATVNGPTSTVVSGEAAALDELLARCERQGISARRIAVDYASHSPQVTAIRDELLELLAPITPRPGTVPFYSTVAGHAGGPLPSDARLDAAYWYENLRQTVEFETATRGLLADGHTLFVETSPHPVLTVGVEETIAAHAPESGAVVTGTLRRDDGGWPRLLTSLATAHVHGGVTPDWTAVLGEGPIDATTLPTYPFQRQTYWADNGPGDRLDAAGLDTPEHPLLGASTALADGEGHLFTCALATLRHPWLADHTLDDTALLPAAALVELALAAGDSAGAGELHELRLGTQLRLPESAAAQLQVRIGGPDANGRRALSISSRVAGEPDWTRHATGAFRPADSAAAPPDHAPEAAAWPPTGAVPLDLGQLRDRLADRGHQYGPTFQTLRAAWRHENQLLAELAVPAAITDADRYALHPALLDGALHLAFAEADSDRPQVARRWAGTRLHATGARTLRARVTRGADGRVTLLLVDPTGATVLTAESVTISRLAQEELPPPRGAEAEPALRLDWLPLPATTSDPRPGTWAVVGEDDLGLDLPHHPRLSTVAQGEGPPPEVVVTAAVPHEARGAGELPPAAARRAVRRVATLLRGWLGDERLSTNSRLVIVSRGAVAARPSQAVDGLADAAVWGLVRSVQREHPGRVTIVDLDAESRTDTALAAAVAAGEPQLAVVDGGLYVPRLRRDPRAPDLAGTGGPADGTTLITGAPGPRAAAFARHLAATRPGARLLLLGRRGADAPGMAQLRAELADLGAEVTVTPCDIADPEALAGVLANIPAAHPLTGVVHGAGAEDDGIHRTIAAAWHLHVLTRDRAPALTEFTLLASTAGLLGATEGRNGADTDTFLAALAAHRRATGLPAAAPHLVLEGDAELGLVPPPTERALALLDRSADADARLAAGVDRAALRQHAEGGTLPAVLRGLLPDRARRAARSGGDEPAATVAPSASRDLAQLVRGHVAAVLGHGTGDSVDADATFKSLGFDSLTGVELHRRLARATGLRLPTALIYDHPTPGALIAHLEDRLGIGPGAARATAPAERRAADDEPIAVVSMGCRYPGGVRSPEDLWRLLGEGADAIGDFPTTRGWDLDALYDPEPGKPGRTYTRRGFFLNDADAFDAAFFGISPREALAMDPQQRLLLETSWETLERAGIDPTSLRGSRTGVFAGVMYGDYALGLRATPDAVPDDLAGYLSTGTTGSVASGRVAYTLGFEGPALTVDTACSSSLVALHLAAQALRSGECDLALAGGVTVLATPEIFTEFGRQRGLAADGRVKPFAAAADGTAWGEGVGLLLLERLSDARRNGHRVLATLRGSAVNQDGASNGLTAPNGPSQQRVIRQALANARLTAADVDAVEAHGTGTALGDPIEAGALLATYGQDRERPLLLGSLKSNIGHTQAAAGVAGVIKMVLALRHGVVPATLHVDEPTPHVDWSSGAVELVTAATDWPETGRPRRAGVSSFGISGTNAHVILEQAPEEASTVVPVATDGTLPLVLSARTVEALREQAGRLRETDLSEPTAPARALALGRASFGKRAVVVARDASELHAGLSALAAGREAVGLVAGEAPGRSGGTVFVFPGQGSQWLGMGLELLDSSSVFAEHLSACAEALAPFTGWDLLAVLRGEAGAPSLERVEVVQPALWAVMVSLARLWESLGVRPDAVVGHSQGEIAAAQVAGMLSLSDAARVVALRSRALRSIAGRGGMVSLPLGAEAARELVGAWAGRISVATVNGPTSTVVSGEAAALDELLARCGRQGVGARRIAVDYASHSPHVAAIRDELLDVLAPIEPRTGRVPFYSTVAGLAGGPLPDDARLDAAYWYENLRRTVEFETATRSLLADGRTLFVETSPHPVLTIGVEESIAAYAPESGAVVTGTLRRNDGGWPRLLTSLATAHVHGGVSPDWSAVLGEGPIDATTLPTYPFQHRAYWLENTRSAGAPAALGLAEGDHPLLGASLSLAEADEHVLTGSLSRHTHRWLADHQIRGSVLLPATAMVELAVRAGDQVGCGHLEELIIGTPLVLPADGATAVQVHVGAPDEQGRRTLTVHARPAASSAAEPWTRHATGTLTPEPPRLPEPTGEETVWPPAGAVPLDPADLHDRLAARGYAYGPAFRGLTAAWRLGTSLYAEATLPDEAGEPDGFGLHPALFDAALHIALPDSGEIRVPFSWRDVRLHATGARALRVRVDTGDQETVRVSLSDPAGVPVLDVGALVLRALGDADRAATAQDLHHVVWRPAPPTERSAPARLVVLGQHPEAAELAAALGAAGHEVTGHRDLAAWRAAGAPPPDAVLAPCETPDDPGDAVRAAHEVTRRALELLRDWLSAPGSPSGTDRADLAGTRLVLVTRRAVAARDGEDVPGLATAPVWGLGRSAQTENPGLVTLVDHDGTVASLRALPTALATDEPQLALRDGSVTVPRLVATASESELVPPSSGAWRLDFTSRGSVDHLAFLPHPAYDQPLGAGQVRVALRAAGLNFRDVMTALDRVADTRPPGGEGAGVVLETGPGVTGLRPGDRVMGVFMDGTGPIVVADQRLMVRMPTGWSFAEAATIPVAFLTAAYALTDLAALRPGETLLVHAATGGVGMAAVRLAQELGAEVYGTASPGKWATLRGQGVADDHIASSRTLEFEETFRAATGGRGVDVVLNSLAGEYTDASMRLLAPGGRFVEMGKTDIRGAGETHLPEGGSYRAFDLMEAGEDRVQELLRALRADCENGVLRPLPATTWDIRHANRALRHLALARHTGKVVLTIPPTVHPAPRHEARGTVLITGGTGTLGRLVARHYAASGRVGHVLLASRRGPDSPGAAELVAELTESGVTATVVAGDTADRAAVARLLDGVPDEHPLTAVVHAAGVLDDGVLLSQTPRRLDAVLRPKIDAAWHLHELTRDLELAEFVLFSSAAGTLGTPGQANYAAGNVFLDALAAHRRAQGLPAISLAWGRWAQATGMTGHLEQVDLDRIARLGLVPIPDEHGLTLLDAARRADRPAMLPSGIDRAAVRALEHPPAPLRGLVDAEPRRTALTTAVGAAEEGLAQRLLRLPRSERETTVLALLTEQIATILGHPPGETIDPRGSFKSIGFDSLTSVELRNRLNSLTGLRLPATLAFDHPTPRALAGELTTRLTGQQEPEAPVTTEETGPGGGDDPVVITAIGCRYPGGVRGPEDLWRMVVSGTDAITSFPVDRGWDLDHLFDPDPDRPGTSYVAHGGFLTDAAEFDADFFGISPREALAMDPQQRLLLETAWETIERAGIDPTTLRGSRTGVFVGAAGQEYGPRLAQAPAELGGSMLTGNTTSVVSGRIAYSLGLEGPAVTVDTACSASLVALHLAVQALRSGECDLALAGGVTVMATPGMFVEFSRQRGLARDGRIKPFAEAADGTAWSEGVGLLLVERLSDARRHGHPVLAVVRSTATNQDGASNGLTAPNGPSQQRVIRQALRGAGLTPADVDAVEAHGTGTRLGDPIEAQALLATYGQQRPAERPVLIGSVKSNIGHAQLAAGAAGVIKMVEAMRHGLLPATLHVDAPTSEVDWNAGAVRLLTENTPWPDTGRPRRAAVSAFGISGTNAHVILEQPPVEPEFEEAEAGGDQDAQVVAWPLSARSGPALRAQALRMLDHLATHPEPTPAATGRALAATRATFDHRAVLVGTTHADFRAGLAALAAGQEAAGLVTGVAGTPGRTALLLTGQGSQRPGMGRELHAAFPLFAEALDEVCGHFADHLERPLTEVLFADPASGEAALVHETRFAQPALFALQVALHRLVREAGITPDVLIGHSVGELTAAHLAGVFSLPDAAKLVAARARLMQRATPGGLMIAVQAPEDEVAAALEGLADRVAVAAVNTPRGTVIAGDAEAAERVAAHFAARGGRPRRLRVSHAFHSPHMDGVLDEFRTVAATIDYHLPTVPVVSNVTGRLADAARLTSPDYWTEHIRRPVRFRDGVRTLEELGVTAFLELGPDAVLSQLARENLDAPRDQAPDRRDRTPAPTPAVVPVLRRDLSEPAALLAALAELHVHGVEPDWNAVLGRPARPAPALPTYPFQRRRYWYEEPVGATPDGAPAATGGSERLLWEAVERSDTRALAGVLSLDDGEQAAALLPALADLRRRGADRARRDAWRYRETWLPHRAPEAAAPAGSWLLVVPEHLADHPWVAAAETGLADRGAKPRRLHVDLAAAAPDRLVELLGDAVTEDGGGRPAGLLSLLALDERPHPDWPALPAGLALNLALVRALGELGHTAPLWCATSGAVPEALTQGGVSPAQAQTWGAGRAIALEHPERWGGLVDLPAAPDERSVALLCAALAATDGEDQLAIRASGLHVRRLVRAPHRAPAADDAASVGAWRPRGTTLITGGTGALGGRVARWLAGRGAEHLLLVSRRGPEAEGATALAAELRALGSRVTVAACDTADRDALARLLAEVPAAYPLRSVVHAAGVAADRRVAEGDLAEFAAVLSGKVMGATHLDELLGTAPLDAFVLFSSVSGTWGSAGQAAYGAGNAHLDALARRRRAAGLPATAIAWGAWAGSGLATEEHTQAFLSRRGVRAMSPELAVEIMAEAVAGGDTTLTVADLDWEPFVRSFTALRPSPLFSGVPEARRLMAEAGRRDADEEPGNATGTSPVDRLATLAEPERRAALLDLVRGQVAAVLGHESAQEVPAARSFKDLGFDSLTALALRDRLGKATGLRLSATLAYDHPSAEALADRLHEEITGGTDPAEPSVFRELDQLERALGAVDDTPAVRAQVAARLTRLLATWQTQTTVTDSDPARDGDLAADLDEASDDELFQMLGDEFGIS</sequence>
<dbReference type="InterPro" id="IPR049900">
    <property type="entry name" value="PKS_mFAS_DH"/>
</dbReference>
<dbReference type="InterPro" id="IPR011032">
    <property type="entry name" value="GroES-like_sf"/>
</dbReference>
<feature type="domain" description="Ketosynthase family 3 (KS3)" evidence="11">
    <location>
        <begin position="5"/>
        <end position="428"/>
    </location>
</feature>
<feature type="domain" description="Carrier" evidence="10">
    <location>
        <begin position="1625"/>
        <end position="1700"/>
    </location>
</feature>
<feature type="region of interest" description="N-terminal hotdog fold" evidence="8">
    <location>
        <begin position="2622"/>
        <end position="2747"/>
    </location>
</feature>
<feature type="active site" description="Proton donor; for dehydratase activity" evidence="8">
    <location>
        <position position="2822"/>
    </location>
</feature>
<dbReference type="InterPro" id="IPR016039">
    <property type="entry name" value="Thiolase-like"/>
</dbReference>
<feature type="domain" description="Ketosynthase family 3 (KS3)" evidence="11">
    <location>
        <begin position="1720"/>
        <end position="2148"/>
    </location>
</feature>
<dbReference type="Pfam" id="PF21089">
    <property type="entry name" value="PKS_DH_N"/>
    <property type="match status" value="2"/>
</dbReference>
<dbReference type="InterPro" id="IPR032821">
    <property type="entry name" value="PKS_assoc"/>
</dbReference>
<keyword evidence="2" id="KW-0596">Phosphopantetheine</keyword>
<feature type="region of interest" description="N-terminal hotdog fold" evidence="8">
    <location>
        <begin position="902"/>
        <end position="1024"/>
    </location>
</feature>
<dbReference type="InterPro" id="IPR013968">
    <property type="entry name" value="PKS_KR"/>
</dbReference>
<feature type="active site" description="Proton acceptor; for dehydratase activity" evidence="8">
    <location>
        <position position="2654"/>
    </location>
</feature>
<dbReference type="SMART" id="SM00823">
    <property type="entry name" value="PKS_PP"/>
    <property type="match status" value="3"/>
</dbReference>
<dbReference type="Gene3D" id="1.10.1200.10">
    <property type="entry name" value="ACP-like"/>
    <property type="match status" value="3"/>
</dbReference>
<dbReference type="SMART" id="SM00827">
    <property type="entry name" value="PKS_AT"/>
    <property type="match status" value="3"/>
</dbReference>
<dbReference type="PROSITE" id="PS50075">
    <property type="entry name" value="CARRIER"/>
    <property type="match status" value="3"/>
</dbReference>
<dbReference type="SMART" id="SM00829">
    <property type="entry name" value="PKS_ER"/>
    <property type="match status" value="1"/>
</dbReference>
<protein>
    <submittedName>
        <fullName evidence="13">SDR family NAD(P)-dependent oxidoreductase</fullName>
    </submittedName>
</protein>
<dbReference type="InterPro" id="IPR020807">
    <property type="entry name" value="PKS_DH"/>
</dbReference>
<evidence type="ECO:0000256" key="4">
    <source>
        <dbReference type="ARBA" id="ARBA00022679"/>
    </source>
</evidence>
<dbReference type="InterPro" id="IPR013154">
    <property type="entry name" value="ADH-like_N"/>
</dbReference>
<feature type="domain" description="Ketosynthase family 3 (KS3)" evidence="11">
    <location>
        <begin position="3813"/>
        <end position="4239"/>
    </location>
</feature>
<evidence type="ECO:0000259" key="12">
    <source>
        <dbReference type="PROSITE" id="PS52019"/>
    </source>
</evidence>
<dbReference type="CDD" id="cd05195">
    <property type="entry name" value="enoyl_red"/>
    <property type="match status" value="1"/>
</dbReference>
<dbReference type="SUPFAM" id="SSF55048">
    <property type="entry name" value="Probable ACP-binding domain of malonyl-CoA ACP transacylase"/>
    <property type="match status" value="3"/>
</dbReference>
<proteinExistence type="predicted"/>
<dbReference type="InterPro" id="IPR014030">
    <property type="entry name" value="Ketoacyl_synth_N"/>
</dbReference>
<dbReference type="Pfam" id="PF00550">
    <property type="entry name" value="PP-binding"/>
    <property type="match status" value="3"/>
</dbReference>
<organism evidence="13 14">
    <name type="scientific">Streptomyces millisiae</name>
    <dbReference type="NCBI Taxonomy" id="3075542"/>
    <lineage>
        <taxon>Bacteria</taxon>
        <taxon>Bacillati</taxon>
        <taxon>Actinomycetota</taxon>
        <taxon>Actinomycetes</taxon>
        <taxon>Kitasatosporales</taxon>
        <taxon>Streptomycetaceae</taxon>
        <taxon>Streptomyces</taxon>
    </lineage>
</organism>
<dbReference type="InterPro" id="IPR055123">
    <property type="entry name" value="SpnB-like_Rossmann"/>
</dbReference>
<dbReference type="Pfam" id="PF08240">
    <property type="entry name" value="ADH_N"/>
    <property type="match status" value="1"/>
</dbReference>
<feature type="domain" description="PKS/mFAS DH" evidence="12">
    <location>
        <begin position="2622"/>
        <end position="2895"/>
    </location>
</feature>
<dbReference type="Gene3D" id="3.10.129.110">
    <property type="entry name" value="Polyketide synthase dehydratase"/>
    <property type="match status" value="2"/>
</dbReference>
<dbReference type="PROSITE" id="PS00606">
    <property type="entry name" value="KS3_1"/>
    <property type="match status" value="2"/>
</dbReference>
<dbReference type="SMART" id="SM01294">
    <property type="entry name" value="PKS_PP_betabranch"/>
    <property type="match status" value="3"/>
</dbReference>
<dbReference type="InterPro" id="IPR050091">
    <property type="entry name" value="PKS_NRPS_Biosynth_Enz"/>
</dbReference>
<evidence type="ECO:0000256" key="5">
    <source>
        <dbReference type="ARBA" id="ARBA00023194"/>
    </source>
</evidence>
<evidence type="ECO:0000256" key="3">
    <source>
        <dbReference type="ARBA" id="ARBA00022553"/>
    </source>
</evidence>
<evidence type="ECO:0000313" key="14">
    <source>
        <dbReference type="Proteomes" id="UP001183420"/>
    </source>
</evidence>
<dbReference type="RefSeq" id="WP_311597874.1">
    <property type="nucleotide sequence ID" value="NZ_JAVREM010000009.1"/>
</dbReference>
<dbReference type="CDD" id="cd00833">
    <property type="entry name" value="PKS"/>
    <property type="match status" value="3"/>
</dbReference>
<evidence type="ECO:0000256" key="7">
    <source>
        <dbReference type="ARBA" id="ARBA00023315"/>
    </source>
</evidence>
<dbReference type="Pfam" id="PF00109">
    <property type="entry name" value="ketoacyl-synt"/>
    <property type="match status" value="3"/>
</dbReference>
<feature type="domain" description="Carrier" evidence="10">
    <location>
        <begin position="3717"/>
        <end position="3792"/>
    </location>
</feature>
<keyword evidence="14" id="KW-1185">Reference proteome</keyword>
<dbReference type="PANTHER" id="PTHR43775:SF51">
    <property type="entry name" value="INACTIVE PHENOLPHTHIOCEROL SYNTHESIS POLYKETIDE SYNTHASE TYPE I PKS1-RELATED"/>
    <property type="match status" value="1"/>
</dbReference>
<dbReference type="InterPro" id="IPR020841">
    <property type="entry name" value="PKS_Beta-ketoAc_synthase_dom"/>
</dbReference>
<dbReference type="InterPro" id="IPR014031">
    <property type="entry name" value="Ketoacyl_synth_C"/>
</dbReference>
<dbReference type="Pfam" id="PF14765">
    <property type="entry name" value="PS-DH"/>
    <property type="match status" value="2"/>
</dbReference>
<feature type="region of interest" description="Disordered" evidence="9">
    <location>
        <begin position="2722"/>
        <end position="2754"/>
    </location>
</feature>
<feature type="region of interest" description="Disordered" evidence="9">
    <location>
        <begin position="3790"/>
        <end position="3813"/>
    </location>
</feature>
<dbReference type="Gene3D" id="3.40.50.11460">
    <property type="match status" value="1"/>
</dbReference>
<dbReference type="SUPFAM" id="SSF53901">
    <property type="entry name" value="Thiolase-like"/>
    <property type="match status" value="3"/>
</dbReference>
<evidence type="ECO:0000259" key="11">
    <source>
        <dbReference type="PROSITE" id="PS52004"/>
    </source>
</evidence>
<dbReference type="Pfam" id="PF00698">
    <property type="entry name" value="Acyl_transf_1"/>
    <property type="match status" value="3"/>
</dbReference>
<dbReference type="InterPro" id="IPR036291">
    <property type="entry name" value="NAD(P)-bd_dom_sf"/>
</dbReference>
<dbReference type="PROSITE" id="PS52004">
    <property type="entry name" value="KS3_2"/>
    <property type="match status" value="3"/>
</dbReference>
<dbReference type="InterPro" id="IPR042104">
    <property type="entry name" value="PKS_dehydratase_sf"/>
</dbReference>
<keyword evidence="6" id="KW-0511">Multifunctional enzyme</keyword>
<dbReference type="Pfam" id="PF22953">
    <property type="entry name" value="SpnB_Rossmann"/>
    <property type="match status" value="2"/>
</dbReference>
<dbReference type="Proteomes" id="UP001183420">
    <property type="component" value="Unassembled WGS sequence"/>
</dbReference>
<dbReference type="InterPro" id="IPR006162">
    <property type="entry name" value="Ppantetheine_attach_site"/>
</dbReference>
<dbReference type="InterPro" id="IPR036736">
    <property type="entry name" value="ACP-like_sf"/>
</dbReference>
<dbReference type="Gene3D" id="3.40.366.10">
    <property type="entry name" value="Malonyl-Coenzyme A Acyl Carrier Protein, domain 2"/>
    <property type="match status" value="3"/>
</dbReference>
<accession>A0ABU2LMT5</accession>
<dbReference type="InterPro" id="IPR049551">
    <property type="entry name" value="PKS_DH_C"/>
</dbReference>
<dbReference type="Gene3D" id="3.40.50.720">
    <property type="entry name" value="NAD(P)-binding Rossmann-like Domain"/>
    <property type="match status" value="3"/>
</dbReference>
<dbReference type="InterPro" id="IPR014043">
    <property type="entry name" value="Acyl_transferase_dom"/>
</dbReference>
<dbReference type="PROSITE" id="PS52019">
    <property type="entry name" value="PKS_MFAS_DH"/>
    <property type="match status" value="2"/>
</dbReference>
<dbReference type="InterPro" id="IPR001227">
    <property type="entry name" value="Ac_transferase_dom_sf"/>
</dbReference>
<dbReference type="Gene3D" id="3.90.180.10">
    <property type="entry name" value="Medium-chain alcohol dehydrogenases, catalytic domain"/>
    <property type="match status" value="1"/>
</dbReference>
<feature type="domain" description="Carrier" evidence="10">
    <location>
        <begin position="5293"/>
        <end position="5368"/>
    </location>
</feature>
<feature type="domain" description="PKS/mFAS DH" evidence="12">
    <location>
        <begin position="902"/>
        <end position="1176"/>
    </location>
</feature>
<dbReference type="Pfam" id="PF16197">
    <property type="entry name" value="KAsynt_C_assoc"/>
    <property type="match status" value="3"/>
</dbReference>
<dbReference type="Pfam" id="PF18369">
    <property type="entry name" value="PKS_DE"/>
    <property type="match status" value="1"/>
</dbReference>